<evidence type="ECO:0000313" key="2">
    <source>
        <dbReference type="Proteomes" id="UP000824469"/>
    </source>
</evidence>
<proteinExistence type="predicted"/>
<sequence length="50" mass="5108">GWTRIGIKKTFNVVVILGASEGLGVDGGLGLGEGWGEGEANEEKDDMTGS</sequence>
<evidence type="ECO:0000313" key="1">
    <source>
        <dbReference type="EMBL" id="KAH9321553.1"/>
    </source>
</evidence>
<name>A0AA38GHD7_TAXCH</name>
<keyword evidence="2" id="KW-1185">Reference proteome</keyword>
<reference evidence="1 2" key="1">
    <citation type="journal article" date="2021" name="Nat. Plants">
        <title>The Taxus genome provides insights into paclitaxel biosynthesis.</title>
        <authorList>
            <person name="Xiong X."/>
            <person name="Gou J."/>
            <person name="Liao Q."/>
            <person name="Li Y."/>
            <person name="Zhou Q."/>
            <person name="Bi G."/>
            <person name="Li C."/>
            <person name="Du R."/>
            <person name="Wang X."/>
            <person name="Sun T."/>
            <person name="Guo L."/>
            <person name="Liang H."/>
            <person name="Lu P."/>
            <person name="Wu Y."/>
            <person name="Zhang Z."/>
            <person name="Ro D.K."/>
            <person name="Shang Y."/>
            <person name="Huang S."/>
            <person name="Yan J."/>
        </authorList>
    </citation>
    <scope>NUCLEOTIDE SEQUENCE [LARGE SCALE GENOMIC DNA]</scope>
    <source>
        <strain evidence="1">Ta-2019</strain>
    </source>
</reference>
<dbReference type="AlphaFoldDB" id="A0AA38GHD7"/>
<gene>
    <name evidence="1" type="ORF">KI387_016192</name>
</gene>
<dbReference type="Proteomes" id="UP000824469">
    <property type="component" value="Unassembled WGS sequence"/>
</dbReference>
<comment type="caution">
    <text evidence="1">The sequence shown here is derived from an EMBL/GenBank/DDBJ whole genome shotgun (WGS) entry which is preliminary data.</text>
</comment>
<dbReference type="EMBL" id="JAHRHJ020000003">
    <property type="protein sequence ID" value="KAH9321553.1"/>
    <property type="molecule type" value="Genomic_DNA"/>
</dbReference>
<protein>
    <submittedName>
        <fullName evidence="1">Uncharacterized protein</fullName>
    </submittedName>
</protein>
<organism evidence="1 2">
    <name type="scientific">Taxus chinensis</name>
    <name type="common">Chinese yew</name>
    <name type="synonym">Taxus wallichiana var. chinensis</name>
    <dbReference type="NCBI Taxonomy" id="29808"/>
    <lineage>
        <taxon>Eukaryota</taxon>
        <taxon>Viridiplantae</taxon>
        <taxon>Streptophyta</taxon>
        <taxon>Embryophyta</taxon>
        <taxon>Tracheophyta</taxon>
        <taxon>Spermatophyta</taxon>
        <taxon>Pinopsida</taxon>
        <taxon>Pinidae</taxon>
        <taxon>Conifers II</taxon>
        <taxon>Cupressales</taxon>
        <taxon>Taxaceae</taxon>
        <taxon>Taxus</taxon>
    </lineage>
</organism>
<accession>A0AA38GHD7</accession>
<feature type="non-terminal residue" evidence="1">
    <location>
        <position position="50"/>
    </location>
</feature>
<feature type="non-terminal residue" evidence="1">
    <location>
        <position position="1"/>
    </location>
</feature>